<protein>
    <submittedName>
        <fullName evidence="3">Oxidoreductase</fullName>
    </submittedName>
</protein>
<organism evidence="3 4">
    <name type="scientific">Planosporangium flavigriseum</name>
    <dbReference type="NCBI Taxonomy" id="373681"/>
    <lineage>
        <taxon>Bacteria</taxon>
        <taxon>Bacillati</taxon>
        <taxon>Actinomycetota</taxon>
        <taxon>Actinomycetes</taxon>
        <taxon>Micromonosporales</taxon>
        <taxon>Micromonosporaceae</taxon>
        <taxon>Planosporangium</taxon>
    </lineage>
</organism>
<dbReference type="InterPro" id="IPR023210">
    <property type="entry name" value="NADP_OxRdtase_dom"/>
</dbReference>
<accession>A0A8J3LRV2</accession>
<keyword evidence="1" id="KW-0560">Oxidoreductase</keyword>
<dbReference type="GO" id="GO:0016491">
    <property type="term" value="F:oxidoreductase activity"/>
    <property type="evidence" value="ECO:0007669"/>
    <property type="project" value="UniProtKB-KW"/>
</dbReference>
<dbReference type="InterPro" id="IPR050791">
    <property type="entry name" value="Aldo-Keto_reductase"/>
</dbReference>
<dbReference type="PANTHER" id="PTHR43625:SF40">
    <property type="entry name" value="ALDO-KETO REDUCTASE YAKC [NADP(+)]"/>
    <property type="match status" value="1"/>
</dbReference>
<dbReference type="InterPro" id="IPR036812">
    <property type="entry name" value="NAD(P)_OxRdtase_dom_sf"/>
</dbReference>
<dbReference type="InterPro" id="IPR020471">
    <property type="entry name" value="AKR"/>
</dbReference>
<dbReference type="AlphaFoldDB" id="A0A8J3LRV2"/>
<dbReference type="PRINTS" id="PR00069">
    <property type="entry name" value="ALDKETRDTASE"/>
</dbReference>
<feature type="domain" description="NADP-dependent oxidoreductase" evidence="2">
    <location>
        <begin position="21"/>
        <end position="282"/>
    </location>
</feature>
<evidence type="ECO:0000259" key="2">
    <source>
        <dbReference type="Pfam" id="PF00248"/>
    </source>
</evidence>
<proteinExistence type="predicted"/>
<dbReference type="EMBL" id="BONU01000035">
    <property type="protein sequence ID" value="GIG75650.1"/>
    <property type="molecule type" value="Genomic_DNA"/>
</dbReference>
<evidence type="ECO:0000313" key="3">
    <source>
        <dbReference type="EMBL" id="GIG75650.1"/>
    </source>
</evidence>
<dbReference type="NCBIfam" id="NF007695">
    <property type="entry name" value="PRK10376.1"/>
    <property type="match status" value="1"/>
</dbReference>
<gene>
    <name evidence="3" type="ORF">Pfl04_40540</name>
</gene>
<dbReference type="RefSeq" id="WP_168079717.1">
    <property type="nucleotide sequence ID" value="NZ_BAAAQJ010000023.1"/>
</dbReference>
<dbReference type="PANTHER" id="PTHR43625">
    <property type="entry name" value="AFLATOXIN B1 ALDEHYDE REDUCTASE"/>
    <property type="match status" value="1"/>
</dbReference>
<dbReference type="GO" id="GO:0005737">
    <property type="term" value="C:cytoplasm"/>
    <property type="evidence" value="ECO:0007669"/>
    <property type="project" value="TreeGrafter"/>
</dbReference>
<sequence>MPVPDARAAGTVRLADCDVPRLGYGAMRLPGPRVWGPPRDRDEALAVLRRAVELGVRVIDTAWYYGPDVANELIAAALRPYPEELVLVTKLGGARRDDGSWYAAVTAAELRAGCERDLRVLGLEAIPVVHLRWMDQPDVRFEDALGTTLDLRAEGKIQRIGLSNVTLDQLEQALAVTDVATVSNQYGLGLRDDQPVLDRCAAAGIPYLPFFPLLAGGGGADDRLAAVAVRHGATPTQVALAWLLARSPVMLPIPGTSRVAHLEENLAAGGLKLTEEDLAQLEG</sequence>
<dbReference type="Gene3D" id="3.20.20.100">
    <property type="entry name" value="NADP-dependent oxidoreductase domain"/>
    <property type="match status" value="1"/>
</dbReference>
<evidence type="ECO:0000256" key="1">
    <source>
        <dbReference type="ARBA" id="ARBA00023002"/>
    </source>
</evidence>
<dbReference type="Proteomes" id="UP000653674">
    <property type="component" value="Unassembled WGS sequence"/>
</dbReference>
<name>A0A8J3LRV2_9ACTN</name>
<reference evidence="3" key="1">
    <citation type="submission" date="2021-01" db="EMBL/GenBank/DDBJ databases">
        <title>Whole genome shotgun sequence of Planosporangium flavigriseum NBRC 105377.</title>
        <authorList>
            <person name="Komaki H."/>
            <person name="Tamura T."/>
        </authorList>
    </citation>
    <scope>NUCLEOTIDE SEQUENCE</scope>
    <source>
        <strain evidence="3">NBRC 105377</strain>
    </source>
</reference>
<comment type="caution">
    <text evidence="3">The sequence shown here is derived from an EMBL/GenBank/DDBJ whole genome shotgun (WGS) entry which is preliminary data.</text>
</comment>
<evidence type="ECO:0000313" key="4">
    <source>
        <dbReference type="Proteomes" id="UP000653674"/>
    </source>
</evidence>
<dbReference type="Pfam" id="PF00248">
    <property type="entry name" value="Aldo_ket_red"/>
    <property type="match status" value="1"/>
</dbReference>
<dbReference type="SUPFAM" id="SSF51430">
    <property type="entry name" value="NAD(P)-linked oxidoreductase"/>
    <property type="match status" value="1"/>
</dbReference>
<dbReference type="CDD" id="cd19088">
    <property type="entry name" value="AKR_AKR13B1"/>
    <property type="match status" value="1"/>
</dbReference>
<keyword evidence="4" id="KW-1185">Reference proteome</keyword>